<name>A0A7U3UTY9_9ACTN</name>
<reference evidence="1 2" key="3">
    <citation type="journal article" date="2011" name="Nat. Chem. Biol.">
        <title>Reveromycin A biosynthesis uses RevG and RevJ for stereospecific spiroacetal formation.</title>
        <authorList>
            <person name="Takahashi S."/>
            <person name="Toyoda A."/>
            <person name="Sekiyama Y."/>
            <person name="Takagi H."/>
            <person name="Nogawa T."/>
            <person name="Uramoto M."/>
            <person name="Suzuki R."/>
            <person name="Koshino H."/>
            <person name="Kumano T."/>
            <person name="Panthee S."/>
            <person name="Dairi T."/>
            <person name="Ishikawa J."/>
            <person name="Ikeda H."/>
            <person name="Sakaki Y."/>
            <person name="Osada H."/>
        </authorList>
    </citation>
    <scope>NUCLEOTIDE SEQUENCE [LARGE SCALE GENOMIC DNA]</scope>
    <source>
        <strain evidence="1 2">SN-593</strain>
    </source>
</reference>
<protein>
    <submittedName>
        <fullName evidence="1">Uncharacterized protein</fullName>
    </submittedName>
</protein>
<dbReference type="KEGG" id="arev:RVR_4818"/>
<reference evidence="1 2" key="4">
    <citation type="journal article" date="2020" name="Sci. Rep.">
        <title>beta-carboline chemical signals induce reveromycin production through a LuxR family regulator in Streptomyces sp. SN-593.</title>
        <authorList>
            <person name="Panthee S."/>
            <person name="Kito N."/>
            <person name="Hayashi T."/>
            <person name="Shimizu T."/>
            <person name="Ishikawa J."/>
            <person name="Hamamoto H."/>
            <person name="Osada H."/>
            <person name="Takahashi S."/>
        </authorList>
    </citation>
    <scope>NUCLEOTIDE SEQUENCE [LARGE SCALE GENOMIC DNA]</scope>
    <source>
        <strain evidence="1 2">SN-593</strain>
    </source>
</reference>
<accession>A0A7U3UTY9</accession>
<dbReference type="AlphaFoldDB" id="A0A7U3UTY9"/>
<reference evidence="1 2" key="2">
    <citation type="journal article" date="2011" name="J. Antibiot.">
        <title>Furaquinocins I and J: novel polyketide isoprenoid hybrid compounds from Streptomyces reveromyceticus SN-593.</title>
        <authorList>
            <person name="Panthee S."/>
            <person name="Takahashi S."/>
            <person name="Takagi H."/>
            <person name="Nogawa T."/>
            <person name="Oowada E."/>
            <person name="Uramoto M."/>
            <person name="Osada H."/>
        </authorList>
    </citation>
    <scope>NUCLEOTIDE SEQUENCE [LARGE SCALE GENOMIC DNA]</scope>
    <source>
        <strain evidence="1 2">SN-593</strain>
    </source>
</reference>
<evidence type="ECO:0000313" key="2">
    <source>
        <dbReference type="Proteomes" id="UP000595703"/>
    </source>
</evidence>
<keyword evidence="2" id="KW-1185">Reference proteome</keyword>
<dbReference type="Proteomes" id="UP000595703">
    <property type="component" value="Chromosome"/>
</dbReference>
<gene>
    <name evidence="1" type="ORF">RVR_4818</name>
</gene>
<proteinExistence type="predicted"/>
<evidence type="ECO:0000313" key="1">
    <source>
        <dbReference type="EMBL" id="BBA98581.1"/>
    </source>
</evidence>
<reference evidence="1 2" key="1">
    <citation type="journal article" date="2010" name="J. Bacteriol.">
        <title>Biochemical characterization of a novel indole prenyltransferase from Streptomyces sp. SN-593.</title>
        <authorList>
            <person name="Takahashi S."/>
            <person name="Takagi H."/>
            <person name="Toyoda A."/>
            <person name="Uramoto M."/>
            <person name="Nogawa T."/>
            <person name="Ueki M."/>
            <person name="Sakaki Y."/>
            <person name="Osada H."/>
        </authorList>
    </citation>
    <scope>NUCLEOTIDE SEQUENCE [LARGE SCALE GENOMIC DNA]</scope>
    <source>
        <strain evidence="1 2">SN-593</strain>
    </source>
</reference>
<sequence>MPAITPWQGERPQFALTDHGRSADCARQRLCSVCGTRMPRGTVWRVVGATEAGAIADARAAGRPYRNLAPTTEGPGHRACMLYASMVCPYLARPGGRRGTDAEHPDALTAHVVRGAARGVLGAVVGFAEYEFAVTADRTLFRFLDVVEFLPHENADTHLAALRAELGDRR</sequence>
<dbReference type="EMBL" id="AP018365">
    <property type="protein sequence ID" value="BBA98581.1"/>
    <property type="molecule type" value="Genomic_DNA"/>
</dbReference>
<organism evidence="1 2">
    <name type="scientific">Actinacidiphila reveromycinica</name>
    <dbReference type="NCBI Taxonomy" id="659352"/>
    <lineage>
        <taxon>Bacteria</taxon>
        <taxon>Bacillati</taxon>
        <taxon>Actinomycetota</taxon>
        <taxon>Actinomycetes</taxon>
        <taxon>Kitasatosporales</taxon>
        <taxon>Streptomycetaceae</taxon>
        <taxon>Actinacidiphila</taxon>
    </lineage>
</organism>